<dbReference type="Pfam" id="PF00172">
    <property type="entry name" value="Zn_clus"/>
    <property type="match status" value="1"/>
</dbReference>
<feature type="region of interest" description="Disordered" evidence="5">
    <location>
        <begin position="214"/>
        <end position="269"/>
    </location>
</feature>
<dbReference type="GO" id="GO:0003677">
    <property type="term" value="F:DNA binding"/>
    <property type="evidence" value="ECO:0007669"/>
    <property type="project" value="InterPro"/>
</dbReference>
<sequence>MSERQGKAESTPRKRALVSCDRCKLRRARCIRDNPTEPCADCKLSGVECESKLPRKQRVYGSVETLSLRFRALEALVKGLFPTEDLRDTTTLFKIAAARKIAMPAYDDVTPRPTEIFDDKHLQGQDYGLAPSGPSLQTTRSGTFTHLPTPSINRYHNPFVDPPPPQPVERLIPTLHGVPHYFGASSSFKLAIKIRDLVSRCKVIPEAKLLQRQSSSLQEDVVSDGNSKTTEPSRSTQTIEQIVEPDPDNDDSHSRKRSRADFEAVGDSYGDGNYDNDTIADFLPSRSVADAMISAYFEQPHLVIPVFHRSIFQYRYEATWQQTQADRLDPLRENEETAWLCCLALIFAFGAQALEKHDPTTARVLQKKYLGFVRTYFRSLITTASLTNVQALVLLQPARMAISMGMHREGTNAEFDPIERNTRRLVWWSLYSFEKLLCIMLGRPSCIEDVEVSTKTPDDSTEFPSGVFDRGLEITKLGYQIRRKAYFASNSPEHCKPTPLVAQMLLSELDDWKASLPAHFQLDASVPPRQKRSIFLLHTFYYYMRTLVTRSFLIEKVEDNICRLEHRPPPPGKLDEVRSLSEDCIASAHRSLQCLNKSAEMGHLNGVSWLDVFYVFHGVLIVCADFLARPKEQVESPEDTERKASVRSILQSTQVTKLAPTYNILSQIAVQFATITGAIKEHSFGNSVVELRNVIPPIPQPMQPTPFAEAGSVIENSGASTEWHENVSANVPWDFFDISLPNSSVAMANYPAYSGAFVEAVEGVSEVDGWTAKSLRGTRPM</sequence>
<keyword evidence="3" id="KW-0804">Transcription</keyword>
<dbReference type="InterPro" id="IPR001138">
    <property type="entry name" value="Zn2Cys6_DnaBD"/>
</dbReference>
<dbReference type="PANTHER" id="PTHR47424">
    <property type="entry name" value="REGULATORY PROTEIN GAL4"/>
    <property type="match status" value="1"/>
</dbReference>
<dbReference type="OrthoDB" id="3364175at2759"/>
<dbReference type="EMBL" id="ML996109">
    <property type="protein sequence ID" value="KAF2738406.1"/>
    <property type="molecule type" value="Genomic_DNA"/>
</dbReference>
<proteinExistence type="predicted"/>
<dbReference type="PROSITE" id="PS50048">
    <property type="entry name" value="ZN2_CY6_FUNGAL_2"/>
    <property type="match status" value="1"/>
</dbReference>
<keyword evidence="1" id="KW-0479">Metal-binding</keyword>
<dbReference type="PANTHER" id="PTHR47424:SF6">
    <property type="entry name" value="PROLINE UTILIZATION TRANS-ACTIVATOR"/>
    <property type="match status" value="1"/>
</dbReference>
<name>A0A9P4V6D9_9PLEO</name>
<dbReference type="SUPFAM" id="SSF57701">
    <property type="entry name" value="Zn2/Cys6 DNA-binding domain"/>
    <property type="match status" value="1"/>
</dbReference>
<evidence type="ECO:0000256" key="3">
    <source>
        <dbReference type="ARBA" id="ARBA00023163"/>
    </source>
</evidence>
<reference evidence="7" key="1">
    <citation type="journal article" date="2020" name="Stud. Mycol.">
        <title>101 Dothideomycetes genomes: a test case for predicting lifestyles and emergence of pathogens.</title>
        <authorList>
            <person name="Haridas S."/>
            <person name="Albert R."/>
            <person name="Binder M."/>
            <person name="Bloem J."/>
            <person name="Labutti K."/>
            <person name="Salamov A."/>
            <person name="Andreopoulos B."/>
            <person name="Baker S."/>
            <person name="Barry K."/>
            <person name="Bills G."/>
            <person name="Bluhm B."/>
            <person name="Cannon C."/>
            <person name="Castanera R."/>
            <person name="Culley D."/>
            <person name="Daum C."/>
            <person name="Ezra D."/>
            <person name="Gonzalez J."/>
            <person name="Henrissat B."/>
            <person name="Kuo A."/>
            <person name="Liang C."/>
            <person name="Lipzen A."/>
            <person name="Lutzoni F."/>
            <person name="Magnuson J."/>
            <person name="Mondo S."/>
            <person name="Nolan M."/>
            <person name="Ohm R."/>
            <person name="Pangilinan J."/>
            <person name="Park H.-J."/>
            <person name="Ramirez L."/>
            <person name="Alfaro M."/>
            <person name="Sun H."/>
            <person name="Tritt A."/>
            <person name="Yoshinaga Y."/>
            <person name="Zwiers L.-H."/>
            <person name="Turgeon B."/>
            <person name="Goodwin S."/>
            <person name="Spatafora J."/>
            <person name="Crous P."/>
            <person name="Grigoriev I."/>
        </authorList>
    </citation>
    <scope>NUCLEOTIDE SEQUENCE</scope>
    <source>
        <strain evidence="7">CBS 125425</strain>
    </source>
</reference>
<feature type="domain" description="Zn(2)-C6 fungal-type" evidence="6">
    <location>
        <begin position="19"/>
        <end position="49"/>
    </location>
</feature>
<dbReference type="GO" id="GO:0008270">
    <property type="term" value="F:zinc ion binding"/>
    <property type="evidence" value="ECO:0007669"/>
    <property type="project" value="InterPro"/>
</dbReference>
<dbReference type="InterPro" id="IPR007219">
    <property type="entry name" value="XnlR_reg_dom"/>
</dbReference>
<accession>A0A9P4V6D9</accession>
<keyword evidence="4" id="KW-0539">Nucleus</keyword>
<gene>
    <name evidence="7" type="ORF">EJ04DRAFT_587032</name>
</gene>
<evidence type="ECO:0000313" key="8">
    <source>
        <dbReference type="Proteomes" id="UP000799444"/>
    </source>
</evidence>
<dbReference type="InterPro" id="IPR036864">
    <property type="entry name" value="Zn2-C6_fun-type_DNA-bd_sf"/>
</dbReference>
<dbReference type="AlphaFoldDB" id="A0A9P4V6D9"/>
<keyword evidence="2" id="KW-0805">Transcription regulation</keyword>
<dbReference type="SMART" id="SM00906">
    <property type="entry name" value="Fungal_trans"/>
    <property type="match status" value="1"/>
</dbReference>
<evidence type="ECO:0000256" key="1">
    <source>
        <dbReference type="ARBA" id="ARBA00022723"/>
    </source>
</evidence>
<protein>
    <recommendedName>
        <fullName evidence="6">Zn(2)-C6 fungal-type domain-containing protein</fullName>
    </recommendedName>
</protein>
<dbReference type="GO" id="GO:0000981">
    <property type="term" value="F:DNA-binding transcription factor activity, RNA polymerase II-specific"/>
    <property type="evidence" value="ECO:0007669"/>
    <property type="project" value="InterPro"/>
</dbReference>
<dbReference type="CDD" id="cd12148">
    <property type="entry name" value="fungal_TF_MHR"/>
    <property type="match status" value="1"/>
</dbReference>
<evidence type="ECO:0000256" key="2">
    <source>
        <dbReference type="ARBA" id="ARBA00023015"/>
    </source>
</evidence>
<dbReference type="CDD" id="cd00067">
    <property type="entry name" value="GAL4"/>
    <property type="match status" value="1"/>
</dbReference>
<dbReference type="PROSITE" id="PS00463">
    <property type="entry name" value="ZN2_CY6_FUNGAL_1"/>
    <property type="match status" value="1"/>
</dbReference>
<organism evidence="7 8">
    <name type="scientific">Polyplosphaeria fusca</name>
    <dbReference type="NCBI Taxonomy" id="682080"/>
    <lineage>
        <taxon>Eukaryota</taxon>
        <taxon>Fungi</taxon>
        <taxon>Dikarya</taxon>
        <taxon>Ascomycota</taxon>
        <taxon>Pezizomycotina</taxon>
        <taxon>Dothideomycetes</taxon>
        <taxon>Pleosporomycetidae</taxon>
        <taxon>Pleosporales</taxon>
        <taxon>Tetraplosphaeriaceae</taxon>
        <taxon>Polyplosphaeria</taxon>
    </lineage>
</organism>
<evidence type="ECO:0000313" key="7">
    <source>
        <dbReference type="EMBL" id="KAF2738406.1"/>
    </source>
</evidence>
<keyword evidence="8" id="KW-1185">Reference proteome</keyword>
<evidence type="ECO:0000259" key="6">
    <source>
        <dbReference type="PROSITE" id="PS50048"/>
    </source>
</evidence>
<evidence type="ECO:0000256" key="4">
    <source>
        <dbReference type="ARBA" id="ARBA00023242"/>
    </source>
</evidence>
<evidence type="ECO:0000256" key="5">
    <source>
        <dbReference type="SAM" id="MobiDB-lite"/>
    </source>
</evidence>
<dbReference type="Gene3D" id="4.10.240.10">
    <property type="entry name" value="Zn(2)-C6 fungal-type DNA-binding domain"/>
    <property type="match status" value="1"/>
</dbReference>
<feature type="compositionally biased region" description="Polar residues" evidence="5">
    <location>
        <begin position="214"/>
        <end position="240"/>
    </location>
</feature>
<dbReference type="Proteomes" id="UP000799444">
    <property type="component" value="Unassembled WGS sequence"/>
</dbReference>
<dbReference type="Pfam" id="PF04082">
    <property type="entry name" value="Fungal_trans"/>
    <property type="match status" value="1"/>
</dbReference>
<dbReference type="GO" id="GO:0006351">
    <property type="term" value="P:DNA-templated transcription"/>
    <property type="evidence" value="ECO:0007669"/>
    <property type="project" value="InterPro"/>
</dbReference>
<dbReference type="SMART" id="SM00066">
    <property type="entry name" value="GAL4"/>
    <property type="match status" value="1"/>
</dbReference>
<comment type="caution">
    <text evidence="7">The sequence shown here is derived from an EMBL/GenBank/DDBJ whole genome shotgun (WGS) entry which is preliminary data.</text>
</comment>
<dbReference type="InterPro" id="IPR051127">
    <property type="entry name" value="Fungal_SecMet_Regulators"/>
</dbReference>